<organism evidence="1 2">
    <name type="scientific">Geomicrobium sediminis</name>
    <dbReference type="NCBI Taxonomy" id="1347788"/>
    <lineage>
        <taxon>Bacteria</taxon>
        <taxon>Bacillati</taxon>
        <taxon>Bacillota</taxon>
        <taxon>Bacilli</taxon>
        <taxon>Bacillales</taxon>
        <taxon>Geomicrobium</taxon>
    </lineage>
</organism>
<evidence type="ECO:0008006" key="3">
    <source>
        <dbReference type="Google" id="ProtNLM"/>
    </source>
</evidence>
<protein>
    <recommendedName>
        <fullName evidence="3">DUF2283 domain-containing protein</fullName>
    </recommendedName>
</protein>
<accession>A0ABS2PFC0</accession>
<reference evidence="1 2" key="1">
    <citation type="submission" date="2021-01" db="EMBL/GenBank/DDBJ databases">
        <title>Genomic Encyclopedia of Type Strains, Phase IV (KMG-IV): sequencing the most valuable type-strain genomes for metagenomic binning, comparative biology and taxonomic classification.</title>
        <authorList>
            <person name="Goeker M."/>
        </authorList>
    </citation>
    <scope>NUCLEOTIDE SEQUENCE [LARGE SCALE GENOMIC DNA]</scope>
    <source>
        <strain evidence="1 2">DSM 25540</strain>
    </source>
</reference>
<dbReference type="Proteomes" id="UP000741863">
    <property type="component" value="Unassembled WGS sequence"/>
</dbReference>
<dbReference type="EMBL" id="JAFBEC010000009">
    <property type="protein sequence ID" value="MBM7634113.1"/>
    <property type="molecule type" value="Genomic_DNA"/>
</dbReference>
<keyword evidence="2" id="KW-1185">Reference proteome</keyword>
<comment type="caution">
    <text evidence="1">The sequence shown here is derived from an EMBL/GenBank/DDBJ whole genome shotgun (WGS) entry which is preliminary data.</text>
</comment>
<name>A0ABS2PFC0_9BACL</name>
<evidence type="ECO:0000313" key="2">
    <source>
        <dbReference type="Proteomes" id="UP000741863"/>
    </source>
</evidence>
<gene>
    <name evidence="1" type="ORF">JOD17_003213</name>
</gene>
<evidence type="ECO:0000313" key="1">
    <source>
        <dbReference type="EMBL" id="MBM7634113.1"/>
    </source>
</evidence>
<sequence>MTLLYDESEDMLYVITNNANGRGNPIEEDDRLLRFPAP</sequence>
<proteinExistence type="predicted"/>